<evidence type="ECO:0000256" key="3">
    <source>
        <dbReference type="RuleBase" id="RU000363"/>
    </source>
</evidence>
<dbReference type="PANTHER" id="PTHR43976:SF16">
    <property type="entry name" value="SHORT-CHAIN DEHYDROGENASE_REDUCTASE FAMILY PROTEIN"/>
    <property type="match status" value="1"/>
</dbReference>
<dbReference type="PROSITE" id="PS00061">
    <property type="entry name" value="ADH_SHORT"/>
    <property type="match status" value="1"/>
</dbReference>
<sequence length="277" mass="29529">MTQTILITGCSSGFGHATARHFANAGWNVVATMRNPAAADDLAGQDNILVTALDVQDTTSIDAAIAAGIERFGAIDALVNNAGFGLHGMFEETPRAKVKEQFEVNVFGMMDTIRSILPHFRARKKGLIVNISSGAGVFALPASTLYNASKFALEGFSEALAYELAPLGITVKIVEPGGVLDTGFLGRAYTERDATVAIDDYAPIVAKVADIFANLSAERQHTTSAQVAEAIFGAVTDGVDTLRYIATPDIVELVKLRREAGEETYMNAMRTHFAITL</sequence>
<accession>A0ABS7JK65</accession>
<proteinExistence type="inferred from homology"/>
<dbReference type="SUPFAM" id="SSF51735">
    <property type="entry name" value="NAD(P)-binding Rossmann-fold domains"/>
    <property type="match status" value="1"/>
</dbReference>
<dbReference type="InterPro" id="IPR002347">
    <property type="entry name" value="SDR_fam"/>
</dbReference>
<gene>
    <name evidence="4" type="ORF">K3177_14830</name>
</gene>
<name>A0ABS7JK65_9SPHN</name>
<dbReference type="PRINTS" id="PR00080">
    <property type="entry name" value="SDRFAMILY"/>
</dbReference>
<evidence type="ECO:0000313" key="4">
    <source>
        <dbReference type="EMBL" id="MBX7489780.1"/>
    </source>
</evidence>
<protein>
    <submittedName>
        <fullName evidence="4">SDR family oxidoreductase</fullName>
    </submittedName>
</protein>
<evidence type="ECO:0000256" key="2">
    <source>
        <dbReference type="ARBA" id="ARBA00023002"/>
    </source>
</evidence>
<dbReference type="Pfam" id="PF00106">
    <property type="entry name" value="adh_short"/>
    <property type="match status" value="1"/>
</dbReference>
<dbReference type="CDD" id="cd05374">
    <property type="entry name" value="17beta-HSD-like_SDR_c"/>
    <property type="match status" value="1"/>
</dbReference>
<comment type="similarity">
    <text evidence="1 3">Belongs to the short-chain dehydrogenases/reductases (SDR) family.</text>
</comment>
<keyword evidence="2" id="KW-0560">Oxidoreductase</keyword>
<dbReference type="InterPro" id="IPR020904">
    <property type="entry name" value="Sc_DH/Rdtase_CS"/>
</dbReference>
<dbReference type="RefSeq" id="WP_221598851.1">
    <property type="nucleotide sequence ID" value="NZ_JAIGNQ010000004.1"/>
</dbReference>
<dbReference type="InterPro" id="IPR036291">
    <property type="entry name" value="NAD(P)-bd_dom_sf"/>
</dbReference>
<dbReference type="PANTHER" id="PTHR43976">
    <property type="entry name" value="SHORT CHAIN DEHYDROGENASE"/>
    <property type="match status" value="1"/>
</dbReference>
<reference evidence="4 5" key="1">
    <citation type="submission" date="2021-08" db="EMBL/GenBank/DDBJ databases">
        <title>Comparative Genomics Analysis of the Genus Qipengyuania Reveals Extensive Genetic Diversity and Metabolic Versatility, Including the Description of Fifteen Novel Species.</title>
        <authorList>
            <person name="Liu Y."/>
        </authorList>
    </citation>
    <scope>NUCLEOTIDE SEQUENCE [LARGE SCALE GENOMIC DNA]</scope>
    <source>
        <strain evidence="4 5">GH25</strain>
    </source>
</reference>
<dbReference type="PRINTS" id="PR00081">
    <property type="entry name" value="GDHRDH"/>
</dbReference>
<evidence type="ECO:0000256" key="1">
    <source>
        <dbReference type="ARBA" id="ARBA00006484"/>
    </source>
</evidence>
<comment type="caution">
    <text evidence="4">The sequence shown here is derived from an EMBL/GenBank/DDBJ whole genome shotgun (WGS) entry which is preliminary data.</text>
</comment>
<evidence type="ECO:0000313" key="5">
    <source>
        <dbReference type="Proteomes" id="UP000776651"/>
    </source>
</evidence>
<dbReference type="Gene3D" id="3.40.50.720">
    <property type="entry name" value="NAD(P)-binding Rossmann-like Domain"/>
    <property type="match status" value="1"/>
</dbReference>
<keyword evidence="5" id="KW-1185">Reference proteome</keyword>
<dbReference type="EMBL" id="JAIGNQ010000004">
    <property type="protein sequence ID" value="MBX7489780.1"/>
    <property type="molecule type" value="Genomic_DNA"/>
</dbReference>
<organism evidence="4 5">
    <name type="scientific">Qipengyuania pacifica</name>
    <dbReference type="NCBI Taxonomy" id="2860199"/>
    <lineage>
        <taxon>Bacteria</taxon>
        <taxon>Pseudomonadati</taxon>
        <taxon>Pseudomonadota</taxon>
        <taxon>Alphaproteobacteria</taxon>
        <taxon>Sphingomonadales</taxon>
        <taxon>Erythrobacteraceae</taxon>
        <taxon>Qipengyuania</taxon>
    </lineage>
</organism>
<dbReference type="InterPro" id="IPR051911">
    <property type="entry name" value="SDR_oxidoreductase"/>
</dbReference>
<dbReference type="Proteomes" id="UP000776651">
    <property type="component" value="Unassembled WGS sequence"/>
</dbReference>